<reference evidence="2 3" key="1">
    <citation type="submission" date="2020-04" db="EMBL/GenBank/DDBJ databases">
        <title>CFH 90308 Microbacterium sp.</title>
        <authorList>
            <person name="Nie G."/>
            <person name="Ming H."/>
            <person name="Xia T."/>
        </authorList>
    </citation>
    <scope>NUCLEOTIDE SEQUENCE [LARGE SCALE GENOMIC DNA]</scope>
    <source>
        <strain evidence="2 3">CFH 90308</strain>
    </source>
</reference>
<evidence type="ECO:0000313" key="2">
    <source>
        <dbReference type="EMBL" id="NLP82346.1"/>
    </source>
</evidence>
<dbReference type="PANTHER" id="PTHR34310">
    <property type="entry name" value="DUF427 DOMAIN PROTEIN (AFU_ORTHOLOGUE AFUA_3G02220)"/>
    <property type="match status" value="1"/>
</dbReference>
<organism evidence="2 3">
    <name type="scientific">Microbacterium salsuginis</name>
    <dbReference type="NCBI Taxonomy" id="2722803"/>
    <lineage>
        <taxon>Bacteria</taxon>
        <taxon>Bacillati</taxon>
        <taxon>Actinomycetota</taxon>
        <taxon>Actinomycetes</taxon>
        <taxon>Micrococcales</taxon>
        <taxon>Microbacteriaceae</taxon>
        <taxon>Microbacterium</taxon>
    </lineage>
</organism>
<dbReference type="InterPro" id="IPR038694">
    <property type="entry name" value="DUF427_sf"/>
</dbReference>
<dbReference type="Pfam" id="PF04248">
    <property type="entry name" value="NTP_transf_9"/>
    <property type="match status" value="1"/>
</dbReference>
<accession>A0ABX1K5S0</accession>
<sequence>MKAVLDGVTIAEADKDDLVRIEGNWYWPPVAVTENALAESPTPYTCPWKGEAQYFSVSKDGAALTDGAWSYPTPYPTAIERVGRDFSGYVAFDPKVQIVD</sequence>
<dbReference type="Proteomes" id="UP001429745">
    <property type="component" value="Unassembled WGS sequence"/>
</dbReference>
<dbReference type="PANTHER" id="PTHR34310:SF5">
    <property type="entry name" value="DUF427 DOMAIN PROTEIN (AFU_ORTHOLOGUE AFUA_3G02220)"/>
    <property type="match status" value="1"/>
</dbReference>
<protein>
    <submittedName>
        <fullName evidence="2">DUF427 domain-containing protein</fullName>
    </submittedName>
</protein>
<evidence type="ECO:0000259" key="1">
    <source>
        <dbReference type="Pfam" id="PF04248"/>
    </source>
</evidence>
<proteinExistence type="predicted"/>
<feature type="domain" description="DUF427" evidence="1">
    <location>
        <begin position="1"/>
        <end position="94"/>
    </location>
</feature>
<dbReference type="InterPro" id="IPR007361">
    <property type="entry name" value="DUF427"/>
</dbReference>
<gene>
    <name evidence="2" type="ORF">HF576_00640</name>
</gene>
<dbReference type="EMBL" id="JABACI010000001">
    <property type="protein sequence ID" value="NLP82346.1"/>
    <property type="molecule type" value="Genomic_DNA"/>
</dbReference>
<keyword evidence="3" id="KW-1185">Reference proteome</keyword>
<evidence type="ECO:0000313" key="3">
    <source>
        <dbReference type="Proteomes" id="UP001429745"/>
    </source>
</evidence>
<comment type="caution">
    <text evidence="2">The sequence shown here is derived from an EMBL/GenBank/DDBJ whole genome shotgun (WGS) entry which is preliminary data.</text>
</comment>
<dbReference type="RefSeq" id="WP_168910865.1">
    <property type="nucleotide sequence ID" value="NZ_JABACI010000001.1"/>
</dbReference>
<dbReference type="Gene3D" id="2.170.150.40">
    <property type="entry name" value="Domain of unknown function (DUF427)"/>
    <property type="match status" value="1"/>
</dbReference>
<name>A0ABX1K5S0_9MICO</name>